<evidence type="ECO:0000259" key="10">
    <source>
        <dbReference type="PROSITE" id="PS50110"/>
    </source>
</evidence>
<dbReference type="GO" id="GO:0032993">
    <property type="term" value="C:protein-DNA complex"/>
    <property type="evidence" value="ECO:0007669"/>
    <property type="project" value="TreeGrafter"/>
</dbReference>
<keyword evidence="13" id="KW-1185">Reference proteome</keyword>
<dbReference type="SMART" id="SM00448">
    <property type="entry name" value="REC"/>
    <property type="match status" value="1"/>
</dbReference>
<dbReference type="OrthoDB" id="9790442at2"/>
<feature type="domain" description="OmpR/PhoB-type" evidence="11">
    <location>
        <begin position="125"/>
        <end position="225"/>
    </location>
</feature>
<dbReference type="Pfam" id="PF00072">
    <property type="entry name" value="Response_reg"/>
    <property type="match status" value="1"/>
</dbReference>
<dbReference type="GO" id="GO:0006355">
    <property type="term" value="P:regulation of DNA-templated transcription"/>
    <property type="evidence" value="ECO:0007669"/>
    <property type="project" value="InterPro"/>
</dbReference>
<evidence type="ECO:0000259" key="11">
    <source>
        <dbReference type="PROSITE" id="PS51755"/>
    </source>
</evidence>
<name>A0A6I3SP02_HELMO</name>
<comment type="function">
    <text evidence="7">May play the central regulatory role in sporulation. It may be an element of the effector pathway responsible for the activation of sporulation genes in response to nutritional stress. Spo0A may act in concert with spo0H (a sigma factor) to control the expression of some genes that are critical to the sporulation process.</text>
</comment>
<keyword evidence="6" id="KW-0804">Transcription</keyword>
<dbReference type="GO" id="GO:0005829">
    <property type="term" value="C:cytosol"/>
    <property type="evidence" value="ECO:0007669"/>
    <property type="project" value="TreeGrafter"/>
</dbReference>
<evidence type="ECO:0000256" key="2">
    <source>
        <dbReference type="ARBA" id="ARBA00022553"/>
    </source>
</evidence>
<dbReference type="Gene3D" id="3.40.50.2300">
    <property type="match status" value="1"/>
</dbReference>
<dbReference type="SMART" id="SM00862">
    <property type="entry name" value="Trans_reg_C"/>
    <property type="match status" value="1"/>
</dbReference>
<keyword evidence="3" id="KW-0902">Two-component regulatory system</keyword>
<dbReference type="PROSITE" id="PS50110">
    <property type="entry name" value="RESPONSE_REGULATORY"/>
    <property type="match status" value="1"/>
</dbReference>
<dbReference type="InterPro" id="IPR001867">
    <property type="entry name" value="OmpR/PhoB-type_DNA-bd"/>
</dbReference>
<dbReference type="Proteomes" id="UP000430670">
    <property type="component" value="Unassembled WGS sequence"/>
</dbReference>
<dbReference type="PANTHER" id="PTHR48111:SF4">
    <property type="entry name" value="DNA-BINDING DUAL TRANSCRIPTIONAL REGULATOR OMPR"/>
    <property type="match status" value="1"/>
</dbReference>
<dbReference type="Gene3D" id="6.10.250.690">
    <property type="match status" value="1"/>
</dbReference>
<evidence type="ECO:0000313" key="13">
    <source>
        <dbReference type="Proteomes" id="UP000430670"/>
    </source>
</evidence>
<organism evidence="12 13">
    <name type="scientific">Heliobacterium mobile</name>
    <name type="common">Heliobacillus mobilis</name>
    <dbReference type="NCBI Taxonomy" id="28064"/>
    <lineage>
        <taxon>Bacteria</taxon>
        <taxon>Bacillati</taxon>
        <taxon>Bacillota</taxon>
        <taxon>Clostridia</taxon>
        <taxon>Eubacteriales</taxon>
        <taxon>Heliobacteriaceae</taxon>
        <taxon>Heliobacterium</taxon>
    </lineage>
</organism>
<evidence type="ECO:0000256" key="7">
    <source>
        <dbReference type="ARBA" id="ARBA00024867"/>
    </source>
</evidence>
<dbReference type="CDD" id="cd00383">
    <property type="entry name" value="trans_reg_C"/>
    <property type="match status" value="1"/>
</dbReference>
<accession>A0A6I3SP02</accession>
<dbReference type="Gene3D" id="1.10.10.10">
    <property type="entry name" value="Winged helix-like DNA-binding domain superfamily/Winged helix DNA-binding domain"/>
    <property type="match status" value="1"/>
</dbReference>
<evidence type="ECO:0000256" key="1">
    <source>
        <dbReference type="ARBA" id="ARBA00018672"/>
    </source>
</evidence>
<evidence type="ECO:0000256" key="4">
    <source>
        <dbReference type="ARBA" id="ARBA00023015"/>
    </source>
</evidence>
<protein>
    <recommendedName>
        <fullName evidence="1">Stage 0 sporulation protein A homolog</fullName>
    </recommendedName>
</protein>
<feature type="modified residue" description="4-aspartylphosphate" evidence="8">
    <location>
        <position position="51"/>
    </location>
</feature>
<evidence type="ECO:0000256" key="5">
    <source>
        <dbReference type="ARBA" id="ARBA00023125"/>
    </source>
</evidence>
<dbReference type="PROSITE" id="PS51755">
    <property type="entry name" value="OMPR_PHOB"/>
    <property type="match status" value="1"/>
</dbReference>
<keyword evidence="4" id="KW-0805">Transcription regulation</keyword>
<sequence length="232" mass="26640">MRILVADDDPELRELVAGYLEHDGYQVLLAADGNQALQLARSEKPDLIILDVMMPHVNGLDVCRILRDEVDCPMFILSARGDEPDRVLGLNLGAIDYVSKPFSPRELVARINAHLRRRPRRSIPEPLVQVGPLQIDRVRVEAHLNKIPLDLRGKEWDLLLLFAQTPGRVYTKQQIYERVWQEPYYDNDNTIMVHIRNLRRKLDDALPGAGDWLENIRGLGYRLKALPEEARS</sequence>
<dbReference type="EMBL" id="WNKU01000017">
    <property type="protein sequence ID" value="MTV49967.1"/>
    <property type="molecule type" value="Genomic_DNA"/>
</dbReference>
<dbReference type="InterPro" id="IPR001789">
    <property type="entry name" value="Sig_transdc_resp-reg_receiver"/>
</dbReference>
<dbReference type="SUPFAM" id="SSF52172">
    <property type="entry name" value="CheY-like"/>
    <property type="match status" value="1"/>
</dbReference>
<evidence type="ECO:0000256" key="9">
    <source>
        <dbReference type="PROSITE-ProRule" id="PRU01091"/>
    </source>
</evidence>
<dbReference type="InterPro" id="IPR039420">
    <property type="entry name" value="WalR-like"/>
</dbReference>
<evidence type="ECO:0000256" key="6">
    <source>
        <dbReference type="ARBA" id="ARBA00023163"/>
    </source>
</evidence>
<keyword evidence="2 8" id="KW-0597">Phosphoprotein</keyword>
<evidence type="ECO:0000256" key="3">
    <source>
        <dbReference type="ARBA" id="ARBA00023012"/>
    </source>
</evidence>
<reference evidence="12 13" key="1">
    <citation type="submission" date="2019-11" db="EMBL/GenBank/DDBJ databases">
        <title>Whole-genome sequence of a the green, strictly anaerobic photosynthetic bacterium Heliobacillus mobilis DSM 6151.</title>
        <authorList>
            <person name="Kyndt J.A."/>
            <person name="Meyer T.E."/>
        </authorList>
    </citation>
    <scope>NUCLEOTIDE SEQUENCE [LARGE SCALE GENOMIC DNA]</scope>
    <source>
        <strain evidence="12 13">DSM 6151</strain>
    </source>
</reference>
<comment type="caution">
    <text evidence="12">The sequence shown here is derived from an EMBL/GenBank/DDBJ whole genome shotgun (WGS) entry which is preliminary data.</text>
</comment>
<feature type="domain" description="Response regulatory" evidence="10">
    <location>
        <begin position="2"/>
        <end position="115"/>
    </location>
</feature>
<dbReference type="FunFam" id="1.10.10.10:FF:000018">
    <property type="entry name" value="DNA-binding response regulator ResD"/>
    <property type="match status" value="1"/>
</dbReference>
<dbReference type="InterPro" id="IPR036388">
    <property type="entry name" value="WH-like_DNA-bd_sf"/>
</dbReference>
<dbReference type="AlphaFoldDB" id="A0A6I3SP02"/>
<dbReference type="Pfam" id="PF00486">
    <property type="entry name" value="Trans_reg_C"/>
    <property type="match status" value="1"/>
</dbReference>
<evidence type="ECO:0000313" key="12">
    <source>
        <dbReference type="EMBL" id="MTV49967.1"/>
    </source>
</evidence>
<dbReference type="InterPro" id="IPR011006">
    <property type="entry name" value="CheY-like_superfamily"/>
</dbReference>
<gene>
    <name evidence="12" type="ORF">GJ688_13385</name>
</gene>
<dbReference type="FunFam" id="3.40.50.2300:FF:000001">
    <property type="entry name" value="DNA-binding response regulator PhoB"/>
    <property type="match status" value="1"/>
</dbReference>
<dbReference type="GO" id="GO:0000156">
    <property type="term" value="F:phosphorelay response regulator activity"/>
    <property type="evidence" value="ECO:0007669"/>
    <property type="project" value="TreeGrafter"/>
</dbReference>
<keyword evidence="5 9" id="KW-0238">DNA-binding</keyword>
<evidence type="ECO:0000256" key="8">
    <source>
        <dbReference type="PROSITE-ProRule" id="PRU00169"/>
    </source>
</evidence>
<proteinExistence type="predicted"/>
<feature type="DNA-binding region" description="OmpR/PhoB-type" evidence="9">
    <location>
        <begin position="125"/>
        <end position="225"/>
    </location>
</feature>
<dbReference type="GO" id="GO:0000976">
    <property type="term" value="F:transcription cis-regulatory region binding"/>
    <property type="evidence" value="ECO:0007669"/>
    <property type="project" value="TreeGrafter"/>
</dbReference>
<dbReference type="PANTHER" id="PTHR48111">
    <property type="entry name" value="REGULATOR OF RPOS"/>
    <property type="match status" value="1"/>
</dbReference>